<comment type="caution">
    <text evidence="1">The sequence shown here is derived from an EMBL/GenBank/DDBJ whole genome shotgun (WGS) entry which is preliminary data.</text>
</comment>
<dbReference type="AlphaFoldDB" id="A0A1R2CKM0"/>
<dbReference type="Proteomes" id="UP000187209">
    <property type="component" value="Unassembled WGS sequence"/>
</dbReference>
<accession>A0A1R2CKM0</accession>
<name>A0A1R2CKM0_9CILI</name>
<evidence type="ECO:0000313" key="2">
    <source>
        <dbReference type="Proteomes" id="UP000187209"/>
    </source>
</evidence>
<sequence>MEAYSATLNQHKELIKKNTFARELEKKYHKIRHQHLKPSQKLKKKIKLQYQSLWPIESKVFTDVLRSKLSESTKPRSFQAPSSRLIESNARYIKRLSADSAQLPKLRFNRFWSPPKHGESSSLLFDANPKKLFGPNVNQVRYSIKNLN</sequence>
<organism evidence="1 2">
    <name type="scientific">Stentor coeruleus</name>
    <dbReference type="NCBI Taxonomy" id="5963"/>
    <lineage>
        <taxon>Eukaryota</taxon>
        <taxon>Sar</taxon>
        <taxon>Alveolata</taxon>
        <taxon>Ciliophora</taxon>
        <taxon>Postciliodesmatophora</taxon>
        <taxon>Heterotrichea</taxon>
        <taxon>Heterotrichida</taxon>
        <taxon>Stentoridae</taxon>
        <taxon>Stentor</taxon>
    </lineage>
</organism>
<evidence type="ECO:0000313" key="1">
    <source>
        <dbReference type="EMBL" id="OMJ89490.1"/>
    </source>
</evidence>
<dbReference type="EMBL" id="MPUH01000125">
    <property type="protein sequence ID" value="OMJ89490.1"/>
    <property type="molecule type" value="Genomic_DNA"/>
</dbReference>
<proteinExistence type="predicted"/>
<reference evidence="1 2" key="1">
    <citation type="submission" date="2016-11" db="EMBL/GenBank/DDBJ databases">
        <title>The macronuclear genome of Stentor coeruleus: a giant cell with tiny introns.</title>
        <authorList>
            <person name="Slabodnick M."/>
            <person name="Ruby J.G."/>
            <person name="Reiff S.B."/>
            <person name="Swart E.C."/>
            <person name="Gosai S."/>
            <person name="Prabakaran S."/>
            <person name="Witkowska E."/>
            <person name="Larue G.E."/>
            <person name="Fisher S."/>
            <person name="Freeman R.M."/>
            <person name="Gunawardena J."/>
            <person name="Chu W."/>
            <person name="Stover N.A."/>
            <person name="Gregory B.D."/>
            <person name="Nowacki M."/>
            <person name="Derisi J."/>
            <person name="Roy S.W."/>
            <person name="Marshall W.F."/>
            <person name="Sood P."/>
        </authorList>
    </citation>
    <scope>NUCLEOTIDE SEQUENCE [LARGE SCALE GENOMIC DNA]</scope>
    <source>
        <strain evidence="1">WM001</strain>
    </source>
</reference>
<gene>
    <name evidence="1" type="ORF">SteCoe_8395</name>
</gene>
<keyword evidence="2" id="KW-1185">Reference proteome</keyword>
<protein>
    <submittedName>
        <fullName evidence="1">Uncharacterized protein</fullName>
    </submittedName>
</protein>